<evidence type="ECO:0000256" key="1">
    <source>
        <dbReference type="ARBA" id="ARBA00010592"/>
    </source>
</evidence>
<dbReference type="SUPFAM" id="SSF50104">
    <property type="entry name" value="Translation proteins SH3-like domain"/>
    <property type="match status" value="1"/>
</dbReference>
<comment type="similarity">
    <text evidence="1">Belongs to the eukaryotic ribosomal protein eL6 family.</text>
</comment>
<dbReference type="InterPro" id="IPR014722">
    <property type="entry name" value="Rib_uL2_dom2"/>
</dbReference>
<accession>A0ABN9X559</accession>
<reference evidence="4" key="1">
    <citation type="submission" date="2023-10" db="EMBL/GenBank/DDBJ databases">
        <authorList>
            <person name="Chen Y."/>
            <person name="Shah S."/>
            <person name="Dougan E. K."/>
            <person name="Thang M."/>
            <person name="Chan C."/>
        </authorList>
    </citation>
    <scope>NUCLEOTIDE SEQUENCE [LARGE SCALE GENOMIC DNA]</scope>
</reference>
<dbReference type="EMBL" id="CAUYUJ010019893">
    <property type="protein sequence ID" value="CAK0894415.1"/>
    <property type="molecule type" value="Genomic_DNA"/>
</dbReference>
<dbReference type="Proteomes" id="UP001189429">
    <property type="component" value="Unassembled WGS sequence"/>
</dbReference>
<dbReference type="Gene3D" id="2.30.30.30">
    <property type="match status" value="1"/>
</dbReference>
<dbReference type="CDD" id="cd13156">
    <property type="entry name" value="KOW_RPL6"/>
    <property type="match status" value="1"/>
</dbReference>
<protein>
    <recommendedName>
        <fullName evidence="6">60S ribosomal protein L6</fullName>
    </recommendedName>
</protein>
<keyword evidence="3" id="KW-0687">Ribonucleoprotein</keyword>
<dbReference type="InterPro" id="IPR008991">
    <property type="entry name" value="Translation_prot_SH3-like_sf"/>
</dbReference>
<proteinExistence type="inferred from homology"/>
<keyword evidence="2" id="KW-0689">Ribosomal protein</keyword>
<evidence type="ECO:0000313" key="5">
    <source>
        <dbReference type="Proteomes" id="UP001189429"/>
    </source>
</evidence>
<organism evidence="4 5">
    <name type="scientific">Prorocentrum cordatum</name>
    <dbReference type="NCBI Taxonomy" id="2364126"/>
    <lineage>
        <taxon>Eukaryota</taxon>
        <taxon>Sar</taxon>
        <taxon>Alveolata</taxon>
        <taxon>Dinophyceae</taxon>
        <taxon>Prorocentrales</taxon>
        <taxon>Prorocentraceae</taxon>
        <taxon>Prorocentrum</taxon>
    </lineage>
</organism>
<evidence type="ECO:0000313" key="4">
    <source>
        <dbReference type="EMBL" id="CAK0894415.1"/>
    </source>
</evidence>
<gene>
    <name evidence="4" type="ORF">PCOR1329_LOCUS73465</name>
</gene>
<comment type="caution">
    <text evidence="4">The sequence shown here is derived from an EMBL/GenBank/DDBJ whole genome shotgun (WGS) entry which is preliminary data.</text>
</comment>
<dbReference type="Pfam" id="PF01159">
    <property type="entry name" value="Ribosomal_L6e"/>
    <property type="match status" value="1"/>
</dbReference>
<dbReference type="InterPro" id="IPR041997">
    <property type="entry name" value="Ribosomal_eL6_KOW"/>
</dbReference>
<evidence type="ECO:0000256" key="3">
    <source>
        <dbReference type="ARBA" id="ARBA00023274"/>
    </source>
</evidence>
<dbReference type="PANTHER" id="PTHR10715">
    <property type="entry name" value="60S RIBOSOMAL PROTEIN L6"/>
    <property type="match status" value="1"/>
</dbReference>
<dbReference type="InterPro" id="IPR000915">
    <property type="entry name" value="60S_ribosomal_eL6"/>
</dbReference>
<name>A0ABN9X559_9DINO</name>
<dbReference type="PANTHER" id="PTHR10715:SF0">
    <property type="entry name" value="LARGE RIBOSOMAL SUBUNIT PROTEIN EL6"/>
    <property type="match status" value="1"/>
</dbReference>
<keyword evidence="5" id="KW-1185">Reference proteome</keyword>
<evidence type="ECO:0000256" key="2">
    <source>
        <dbReference type="ARBA" id="ARBA00022980"/>
    </source>
</evidence>
<sequence length="242" mass="26696">MHFEKSTGQRRACPRFLIAKLLSYVPAGQAQRGDKDFVGFRRFSGLLAVPPTWVEEPSRGQGLPWPWQPLRSLVSDPYGSTKPARAYFGVHIKAATPPKLKKGIAAGSVLILLAGRFRGRRVVFLKQLESGLLLVTGPYAINGVPLRRVNQRFCIASSAKVDLKGADYSKVDDAYFTKEASKKKSAAMFASDAEKKGISDEKKAGQKGMDDKVVKGLAADMKAYLKARFSLSDKMYPHELKF</sequence>
<evidence type="ECO:0008006" key="6">
    <source>
        <dbReference type="Google" id="ProtNLM"/>
    </source>
</evidence>